<proteinExistence type="predicted"/>
<reference evidence="2 3" key="1">
    <citation type="submission" date="2024-11" db="EMBL/GenBank/DDBJ databases">
        <title>Chromosome-level genome assembly of the freshwater bivalve Anodonta woodiana.</title>
        <authorList>
            <person name="Chen X."/>
        </authorList>
    </citation>
    <scope>NUCLEOTIDE SEQUENCE [LARGE SCALE GENOMIC DNA]</scope>
    <source>
        <strain evidence="2">MN2024</strain>
        <tissue evidence="2">Gills</tissue>
    </source>
</reference>
<sequence>MEYDVLGPIFTKALELENKLAESKPKPFRAPITCFRKVIAFSTYTIPLVDRMLPEDAIVASFHSYS</sequence>
<gene>
    <name evidence="1" type="ORF">ACJMK2_001074</name>
    <name evidence="2" type="ORF">ACJMK2_001077</name>
</gene>
<dbReference type="EMBL" id="JBJQND010000001">
    <property type="protein sequence ID" value="KAL3888711.1"/>
    <property type="molecule type" value="Genomic_DNA"/>
</dbReference>
<comment type="caution">
    <text evidence="2">The sequence shown here is derived from an EMBL/GenBank/DDBJ whole genome shotgun (WGS) entry which is preliminary data.</text>
</comment>
<organism evidence="2 3">
    <name type="scientific">Sinanodonta woodiana</name>
    <name type="common">Chinese pond mussel</name>
    <name type="synonym">Anodonta woodiana</name>
    <dbReference type="NCBI Taxonomy" id="1069815"/>
    <lineage>
        <taxon>Eukaryota</taxon>
        <taxon>Metazoa</taxon>
        <taxon>Spiralia</taxon>
        <taxon>Lophotrochozoa</taxon>
        <taxon>Mollusca</taxon>
        <taxon>Bivalvia</taxon>
        <taxon>Autobranchia</taxon>
        <taxon>Heteroconchia</taxon>
        <taxon>Palaeoheterodonta</taxon>
        <taxon>Unionida</taxon>
        <taxon>Unionoidea</taxon>
        <taxon>Unionidae</taxon>
        <taxon>Unioninae</taxon>
        <taxon>Sinanodonta</taxon>
    </lineage>
</organism>
<evidence type="ECO:0000313" key="1">
    <source>
        <dbReference type="EMBL" id="KAL3888711.1"/>
    </source>
</evidence>
<accession>A0ABD3XR41</accession>
<protein>
    <submittedName>
        <fullName evidence="2">Uncharacterized protein</fullName>
    </submittedName>
</protein>
<keyword evidence="3" id="KW-1185">Reference proteome</keyword>
<name>A0ABD3XR41_SINWO</name>
<dbReference type="EMBL" id="JBJQND010000001">
    <property type="protein sequence ID" value="KAL3888714.1"/>
    <property type="molecule type" value="Genomic_DNA"/>
</dbReference>
<evidence type="ECO:0000313" key="2">
    <source>
        <dbReference type="EMBL" id="KAL3888714.1"/>
    </source>
</evidence>
<dbReference type="AlphaFoldDB" id="A0ABD3XR41"/>
<dbReference type="Proteomes" id="UP001634394">
    <property type="component" value="Unassembled WGS sequence"/>
</dbReference>
<evidence type="ECO:0000313" key="3">
    <source>
        <dbReference type="Proteomes" id="UP001634394"/>
    </source>
</evidence>